<dbReference type="InterPro" id="IPR014721">
    <property type="entry name" value="Ribsml_uS5_D2-typ_fold_subgr"/>
</dbReference>
<evidence type="ECO:0000256" key="1">
    <source>
        <dbReference type="HAMAP-Rule" id="MF_02223"/>
    </source>
</evidence>
<dbReference type="EC" id="2.7.1.169" evidence="1"/>
<dbReference type="AlphaFoldDB" id="E3GYL6"/>
<comment type="pathway">
    <text evidence="1">Cofactor biosynthesis; coenzyme A biosynthesis.</text>
</comment>
<dbReference type="InterPro" id="IPR012043">
    <property type="entry name" value="PoK"/>
</dbReference>
<reference evidence="3 4" key="1">
    <citation type="journal article" date="2010" name="Stand. Genomic Sci.">
        <title>Complete genome sequence of Methanothermus fervidus type strain (V24S).</title>
        <authorList>
            <person name="Anderson I."/>
            <person name="Djao O.D."/>
            <person name="Misra M."/>
            <person name="Chertkov O."/>
            <person name="Nolan M."/>
            <person name="Lucas S."/>
            <person name="Lapidus A."/>
            <person name="Del Rio T.G."/>
            <person name="Tice H."/>
            <person name="Cheng J.F."/>
            <person name="Tapia R."/>
            <person name="Han C."/>
            <person name="Goodwin L."/>
            <person name="Pitluck S."/>
            <person name="Liolios K."/>
            <person name="Ivanova N."/>
            <person name="Mavromatis K."/>
            <person name="Mikhailova N."/>
            <person name="Pati A."/>
            <person name="Brambilla E."/>
            <person name="Chen A."/>
            <person name="Palaniappan K."/>
            <person name="Land M."/>
            <person name="Hauser L."/>
            <person name="Chang Y.J."/>
            <person name="Jeffries C.D."/>
            <person name="Sikorski J."/>
            <person name="Spring S."/>
            <person name="Rohde M."/>
            <person name="Eichinger K."/>
            <person name="Huber H."/>
            <person name="Wirth R."/>
            <person name="Goker M."/>
            <person name="Detter J.C."/>
            <person name="Woyke T."/>
            <person name="Bristow J."/>
            <person name="Eisen J.A."/>
            <person name="Markowitz V."/>
            <person name="Hugenholtz P."/>
            <person name="Klenk H.P."/>
            <person name="Kyrpides N.C."/>
        </authorList>
    </citation>
    <scope>NUCLEOTIDE SEQUENCE [LARGE SCALE GENOMIC DNA]</scope>
    <source>
        <strain evidence="4">ATCC 43054 / DSM 2088 / JCM 10308 / V24 S</strain>
    </source>
</reference>
<dbReference type="OrthoDB" id="85822at2157"/>
<dbReference type="GO" id="GO:0015937">
    <property type="term" value="P:coenzyme A biosynthetic process"/>
    <property type="evidence" value="ECO:0007669"/>
    <property type="project" value="UniProtKB-UniRule"/>
</dbReference>
<keyword evidence="1" id="KW-0547">Nucleotide-binding</keyword>
<dbReference type="InterPro" id="IPR020568">
    <property type="entry name" value="Ribosomal_Su5_D2-typ_SF"/>
</dbReference>
<dbReference type="GO" id="GO:0005524">
    <property type="term" value="F:ATP binding"/>
    <property type="evidence" value="ECO:0007669"/>
    <property type="project" value="UniProtKB-KW"/>
</dbReference>
<keyword evidence="1 3" id="KW-0418">Kinase</keyword>
<evidence type="ECO:0000259" key="2">
    <source>
        <dbReference type="Pfam" id="PF00288"/>
    </source>
</evidence>
<evidence type="ECO:0000313" key="4">
    <source>
        <dbReference type="Proteomes" id="UP000002315"/>
    </source>
</evidence>
<organism evidence="3 4">
    <name type="scientific">Methanothermus fervidus (strain ATCC 43054 / DSM 2088 / JCM 10308 / V24 S)</name>
    <dbReference type="NCBI Taxonomy" id="523846"/>
    <lineage>
        <taxon>Archaea</taxon>
        <taxon>Methanobacteriati</taxon>
        <taxon>Methanobacteriota</taxon>
        <taxon>Methanomada group</taxon>
        <taxon>Methanobacteria</taxon>
        <taxon>Methanobacteriales</taxon>
        <taxon>Methanothermaceae</taxon>
        <taxon>Methanothermus</taxon>
    </lineage>
</organism>
<keyword evidence="4" id="KW-1185">Reference proteome</keyword>
<keyword evidence="1" id="KW-0067">ATP-binding</keyword>
<dbReference type="PIRSF" id="PIRSF016896">
    <property type="entry name" value="GHMP_arc_MJ0969"/>
    <property type="match status" value="1"/>
</dbReference>
<proteinExistence type="inferred from homology"/>
<keyword evidence="1" id="KW-0173">Coenzyme A biosynthesis</keyword>
<dbReference type="PANTHER" id="PTHR42282:SF1">
    <property type="entry name" value="PANTOATE KINASE"/>
    <property type="match status" value="1"/>
</dbReference>
<dbReference type="STRING" id="523846.Mfer_0599"/>
<evidence type="ECO:0000313" key="3">
    <source>
        <dbReference type="EMBL" id="ADP77398.1"/>
    </source>
</evidence>
<gene>
    <name evidence="3" type="ordered locus">Mfer_0599</name>
</gene>
<dbReference type="PANTHER" id="PTHR42282">
    <property type="entry name" value="PANTOATE KINASE-RELATED"/>
    <property type="match status" value="1"/>
</dbReference>
<dbReference type="GO" id="GO:0016301">
    <property type="term" value="F:kinase activity"/>
    <property type="evidence" value="ECO:0007669"/>
    <property type="project" value="UniProtKB-UniRule"/>
</dbReference>
<dbReference type="UniPathway" id="UPA00241"/>
<keyword evidence="1" id="KW-0808">Transferase</keyword>
<dbReference type="SUPFAM" id="SSF54211">
    <property type="entry name" value="Ribosomal protein S5 domain 2-like"/>
    <property type="match status" value="1"/>
</dbReference>
<dbReference type="Proteomes" id="UP000002315">
    <property type="component" value="Chromosome"/>
</dbReference>
<dbReference type="KEGG" id="mfv:Mfer_0599"/>
<dbReference type="Pfam" id="PF00288">
    <property type="entry name" value="GHMP_kinases_N"/>
    <property type="match status" value="1"/>
</dbReference>
<comment type="function">
    <text evidence="1">Phosphorylates (R)-pantoate to form (R)-4-phosphopantoate in the CoA biosynthesis pathway.</text>
</comment>
<comment type="catalytic activity">
    <reaction evidence="1">
        <text>(R)-pantoate + ATP = (R)-4-phosphopantoate + ADP + H(+)</text>
        <dbReference type="Rhea" id="RHEA:28246"/>
        <dbReference type="ChEBI" id="CHEBI:15378"/>
        <dbReference type="ChEBI" id="CHEBI:15980"/>
        <dbReference type="ChEBI" id="CHEBI:30616"/>
        <dbReference type="ChEBI" id="CHEBI:61294"/>
        <dbReference type="ChEBI" id="CHEBI:456216"/>
        <dbReference type="EC" id="2.7.1.169"/>
    </reaction>
</comment>
<dbReference type="Gene3D" id="3.30.230.10">
    <property type="match status" value="1"/>
</dbReference>
<dbReference type="HAMAP" id="MF_02223">
    <property type="entry name" value="Pantoate_kinase"/>
    <property type="match status" value="1"/>
</dbReference>
<dbReference type="HOGENOM" id="CLU_081191_0_0_2"/>
<accession>E3GYL6</accession>
<protein>
    <recommendedName>
        <fullName evidence="1">Pantoate kinase</fullName>
        <shortName evidence="1">PoK</shortName>
        <ecNumber evidence="1">2.7.1.169</ecNumber>
    </recommendedName>
</protein>
<feature type="domain" description="GHMP kinase N-terminal" evidence="2">
    <location>
        <begin position="57"/>
        <end position="139"/>
    </location>
</feature>
<name>E3GYL6_METFV</name>
<sequence>MVSVFVPSHITGFFQVVDHNNPLKKGSRGAGIVINRGVTTTVKSSNKTKIDGLEIIAKKVIEVMKRYYNIGNIKVKHEIDVPIGCGLGVSGACALGTAIGIAKELKLPITLNQAADFAHLAEVELKTGLGDVIAELSGGLVIRTREGAPSYGKIDKIIVPSLYVIIKVLDKINTPAILKDKLYLEKINKIGEKMLKKILIQPSLKNFLNLSSNFSKKISIVTPEIKDIMDIMNEETIGSSVAMLGKTIFGISETPETSLDDVIIAKIDFTGARIL</sequence>
<dbReference type="InterPro" id="IPR006204">
    <property type="entry name" value="GHMP_kinase_N_dom"/>
</dbReference>
<dbReference type="EMBL" id="CP002278">
    <property type="protein sequence ID" value="ADP77398.1"/>
    <property type="molecule type" value="Genomic_DNA"/>
</dbReference>
<comment type="similarity">
    <text evidence="1">Belongs to the GHMP kinase family. PoK subfamily.</text>
</comment>